<proteinExistence type="predicted"/>
<reference evidence="2" key="1">
    <citation type="submission" date="2021-01" db="EMBL/GenBank/DDBJ databases">
        <title>Genome seq and assembly of Tabrizicola sp. KVB23.</title>
        <authorList>
            <person name="Chhetri G."/>
        </authorList>
    </citation>
    <scope>NUCLEOTIDE SEQUENCE</scope>
    <source>
        <strain evidence="2">KVB23</strain>
    </source>
</reference>
<feature type="signal peptide" evidence="1">
    <location>
        <begin position="1"/>
        <end position="22"/>
    </location>
</feature>
<evidence type="ECO:0008006" key="4">
    <source>
        <dbReference type="Google" id="ProtNLM"/>
    </source>
</evidence>
<evidence type="ECO:0000313" key="3">
    <source>
        <dbReference type="Proteomes" id="UP000619033"/>
    </source>
</evidence>
<keyword evidence="3" id="KW-1185">Reference proteome</keyword>
<evidence type="ECO:0000313" key="2">
    <source>
        <dbReference type="EMBL" id="MBL4928129.1"/>
    </source>
</evidence>
<accession>A0A8J7MVA1</accession>
<comment type="caution">
    <text evidence="2">The sequence shown here is derived from an EMBL/GenBank/DDBJ whole genome shotgun (WGS) entry which is preliminary data.</text>
</comment>
<gene>
    <name evidence="2" type="ORF">JI744_08445</name>
</gene>
<keyword evidence="1" id="KW-0732">Signal</keyword>
<dbReference type="PROSITE" id="PS51257">
    <property type="entry name" value="PROKAR_LIPOPROTEIN"/>
    <property type="match status" value="1"/>
</dbReference>
<protein>
    <recommendedName>
        <fullName evidence="4">Lipoprotein</fullName>
    </recommendedName>
</protein>
<feature type="chain" id="PRO_5035189479" description="Lipoprotein" evidence="1">
    <location>
        <begin position="23"/>
        <end position="57"/>
    </location>
</feature>
<dbReference type="Proteomes" id="UP000619033">
    <property type="component" value="Unassembled WGS sequence"/>
</dbReference>
<dbReference type="AlphaFoldDB" id="A0A8J7MVA1"/>
<name>A0A8J7MVA1_9RHOB</name>
<sequence>MSHLRTQTLALALALLSGLAAACAFDLPHLDFPDSSAPVTQGCAQPATLGGSCPAGN</sequence>
<dbReference type="EMBL" id="JAESVP010000004">
    <property type="protein sequence ID" value="MBL4928129.1"/>
    <property type="molecule type" value="Genomic_DNA"/>
</dbReference>
<dbReference type="RefSeq" id="WP_202659539.1">
    <property type="nucleotide sequence ID" value="NZ_JAESVP010000004.1"/>
</dbReference>
<organism evidence="2 3">
    <name type="scientific">Fuscibacter oryzae</name>
    <dbReference type="NCBI Taxonomy" id="2803939"/>
    <lineage>
        <taxon>Bacteria</taxon>
        <taxon>Pseudomonadati</taxon>
        <taxon>Pseudomonadota</taxon>
        <taxon>Alphaproteobacteria</taxon>
        <taxon>Rhodobacterales</taxon>
        <taxon>Paracoccaceae</taxon>
        <taxon>Fuscibacter</taxon>
    </lineage>
</organism>
<evidence type="ECO:0000256" key="1">
    <source>
        <dbReference type="SAM" id="SignalP"/>
    </source>
</evidence>